<dbReference type="GO" id="GO:0005634">
    <property type="term" value="C:nucleus"/>
    <property type="evidence" value="ECO:0007669"/>
    <property type="project" value="TreeGrafter"/>
</dbReference>
<feature type="compositionally biased region" description="Polar residues" evidence="1">
    <location>
        <begin position="81"/>
        <end position="102"/>
    </location>
</feature>
<organism evidence="4 5">
    <name type="scientific">Salmo trutta</name>
    <name type="common">Brown trout</name>
    <dbReference type="NCBI Taxonomy" id="8032"/>
    <lineage>
        <taxon>Eukaryota</taxon>
        <taxon>Metazoa</taxon>
        <taxon>Chordata</taxon>
        <taxon>Craniata</taxon>
        <taxon>Vertebrata</taxon>
        <taxon>Euteleostomi</taxon>
        <taxon>Actinopterygii</taxon>
        <taxon>Neopterygii</taxon>
        <taxon>Teleostei</taxon>
        <taxon>Protacanthopterygii</taxon>
        <taxon>Salmoniformes</taxon>
        <taxon>Salmonidae</taxon>
        <taxon>Salmoninae</taxon>
        <taxon>Salmo</taxon>
    </lineage>
</organism>
<name>A0A674ERD3_SALTR</name>
<reference evidence="4" key="2">
    <citation type="submission" date="2025-09" db="UniProtKB">
        <authorList>
            <consortium name="Ensembl"/>
        </authorList>
    </citation>
    <scope>IDENTIFICATION</scope>
</reference>
<dbReference type="Proteomes" id="UP000472277">
    <property type="component" value="Chromosome 9"/>
</dbReference>
<dbReference type="CDD" id="cd17221">
    <property type="entry name" value="RA_RASSF2"/>
    <property type="match status" value="1"/>
</dbReference>
<dbReference type="AlphaFoldDB" id="A0A674ERD3"/>
<dbReference type="Pfam" id="PF16517">
    <property type="entry name" value="Nore1-SARAH"/>
    <property type="match status" value="1"/>
</dbReference>
<dbReference type="Gene3D" id="3.10.20.90">
    <property type="entry name" value="Phosphatidylinositol 3-kinase Catalytic Subunit, Chain A, domain 1"/>
    <property type="match status" value="1"/>
</dbReference>
<dbReference type="OMA" id="MDGTQDG"/>
<dbReference type="GeneTree" id="ENSGT00940000158546"/>
<evidence type="ECO:0000259" key="2">
    <source>
        <dbReference type="PROSITE" id="PS50200"/>
    </source>
</evidence>
<accession>A0A674ERD3</accession>
<dbReference type="GO" id="GO:0046330">
    <property type="term" value="P:positive regulation of JNK cascade"/>
    <property type="evidence" value="ECO:0007669"/>
    <property type="project" value="TreeGrafter"/>
</dbReference>
<evidence type="ECO:0000259" key="3">
    <source>
        <dbReference type="PROSITE" id="PS50951"/>
    </source>
</evidence>
<protein>
    <submittedName>
        <fullName evidence="4">Ras association domain family member 2a</fullName>
    </submittedName>
</protein>
<dbReference type="SUPFAM" id="SSF54236">
    <property type="entry name" value="Ubiquitin-like"/>
    <property type="match status" value="1"/>
</dbReference>
<reference evidence="4" key="1">
    <citation type="submission" date="2025-08" db="UniProtKB">
        <authorList>
            <consortium name="Ensembl"/>
        </authorList>
    </citation>
    <scope>IDENTIFICATION</scope>
</reference>
<dbReference type="PANTHER" id="PTHR22738">
    <property type="entry name" value="RASSF"/>
    <property type="match status" value="1"/>
</dbReference>
<dbReference type="InterPro" id="IPR000159">
    <property type="entry name" value="RA_dom"/>
</dbReference>
<feature type="region of interest" description="Disordered" evidence="1">
    <location>
        <begin position="73"/>
        <end position="133"/>
    </location>
</feature>
<dbReference type="Ensembl" id="ENSSTUT00000118001.1">
    <property type="protein sequence ID" value="ENSSTUP00000110217.1"/>
    <property type="gene ID" value="ENSSTUG00000048899.1"/>
</dbReference>
<dbReference type="PROSITE" id="PS50200">
    <property type="entry name" value="RA"/>
    <property type="match status" value="1"/>
</dbReference>
<dbReference type="PANTHER" id="PTHR22738:SF14">
    <property type="entry name" value="RAS ASSOCIATION DOMAIN-CONTAINING PROTEIN 2"/>
    <property type="match status" value="1"/>
</dbReference>
<dbReference type="GO" id="GO:0005737">
    <property type="term" value="C:cytoplasm"/>
    <property type="evidence" value="ECO:0007669"/>
    <property type="project" value="TreeGrafter"/>
</dbReference>
<feature type="domain" description="Ras-associating" evidence="2">
    <location>
        <begin position="173"/>
        <end position="261"/>
    </location>
</feature>
<gene>
    <name evidence="4" type="primary">RASSF2</name>
    <name evidence="4" type="synonym">LOC115200311</name>
</gene>
<feature type="compositionally biased region" description="Basic and acidic residues" evidence="1">
    <location>
        <begin position="107"/>
        <end position="120"/>
    </location>
</feature>
<dbReference type="InterPro" id="IPR029071">
    <property type="entry name" value="Ubiquitin-like_domsf"/>
</dbReference>
<sequence>MDNVQNGVQIGDKKFISKATVLSHLKTYNLYYDGQNLQLRHREEEGELIVEGLLNISWGLRRPIRLQMQDDHERIRPPPSSTSWHSGCALDNQSNEGTQQIPPTIEVTEHESQSEDSIVKEDEEEGRSYRRVSSAQLLRTKSDAGVLRRGQRRSPSDQRRLRRHRFSINGHFYNHKTAVFTPAYGSVTNVRINSCMTTPQVLRVLLNKFKIENSPDDFALYLVHTSGERVKLKRSDYPLVLRVLQGPCEQVSRIFLMEQDLGEEVTYDVAQYIKFEMPVLQSFITKLMEEEDREVQKLRSRYAYLRCIIEKQLHCLPEGTTCM</sequence>
<dbReference type="InterPro" id="IPR033614">
    <property type="entry name" value="RASSF1-6"/>
</dbReference>
<proteinExistence type="predicted"/>
<dbReference type="Pfam" id="PF00788">
    <property type="entry name" value="RA"/>
    <property type="match status" value="1"/>
</dbReference>
<evidence type="ECO:0000313" key="5">
    <source>
        <dbReference type="Proteomes" id="UP000472277"/>
    </source>
</evidence>
<dbReference type="PROSITE" id="PS50951">
    <property type="entry name" value="SARAH"/>
    <property type="match status" value="1"/>
</dbReference>
<dbReference type="GO" id="GO:1901222">
    <property type="term" value="P:regulation of non-canonical NF-kappaB signal transduction"/>
    <property type="evidence" value="ECO:0007669"/>
    <property type="project" value="TreeGrafter"/>
</dbReference>
<evidence type="ECO:0000313" key="4">
    <source>
        <dbReference type="Ensembl" id="ENSSTUP00000110217.1"/>
    </source>
</evidence>
<dbReference type="InterPro" id="IPR011524">
    <property type="entry name" value="SARAH_dom"/>
</dbReference>
<dbReference type="Gene3D" id="1.20.5.110">
    <property type="match status" value="1"/>
</dbReference>
<dbReference type="InParanoid" id="A0A674ERD3"/>
<evidence type="ECO:0000256" key="1">
    <source>
        <dbReference type="SAM" id="MobiDB-lite"/>
    </source>
</evidence>
<dbReference type="GO" id="GO:0007165">
    <property type="term" value="P:signal transduction"/>
    <property type="evidence" value="ECO:0007669"/>
    <property type="project" value="InterPro"/>
</dbReference>
<dbReference type="FunCoup" id="A0A674ERD3">
    <property type="interactions" value="1536"/>
</dbReference>
<dbReference type="InterPro" id="IPR033618">
    <property type="entry name" value="RASSF2_RA"/>
</dbReference>
<keyword evidence="5" id="KW-1185">Reference proteome</keyword>
<feature type="domain" description="SARAH" evidence="3">
    <location>
        <begin position="269"/>
        <end position="316"/>
    </location>
</feature>
<dbReference type="SMART" id="SM00314">
    <property type="entry name" value="RA"/>
    <property type="match status" value="1"/>
</dbReference>